<dbReference type="KEGG" id="ccx:COCOR_03447"/>
<dbReference type="Proteomes" id="UP000007587">
    <property type="component" value="Chromosome"/>
</dbReference>
<sequence length="110" mass="11057">MSKMLKGLFAAVLLVGCGGTEAEVDSPAELASREDAINVCLVGAAPYSLCNGGNGVCVYPSASSRTADCRPKCGVACGTSASECCIGYGPMNFCEMNRGCGGALPPPVID</sequence>
<dbReference type="EMBL" id="CP003389">
    <property type="protein sequence ID" value="AFE05241.1"/>
    <property type="molecule type" value="Genomic_DNA"/>
</dbReference>
<evidence type="ECO:0000256" key="1">
    <source>
        <dbReference type="SAM" id="SignalP"/>
    </source>
</evidence>
<evidence type="ECO:0008006" key="4">
    <source>
        <dbReference type="Google" id="ProtNLM"/>
    </source>
</evidence>
<accession>H8MKI3</accession>
<feature type="signal peptide" evidence="1">
    <location>
        <begin position="1"/>
        <end position="22"/>
    </location>
</feature>
<dbReference type="HOGENOM" id="CLU_2166704_0_0_7"/>
<name>H8MKI3_CORCM</name>
<protein>
    <recommendedName>
        <fullName evidence="4">Lipoprotein</fullName>
    </recommendedName>
</protein>
<organism evidence="2 3">
    <name type="scientific">Corallococcus coralloides (strain ATCC 25202 / DSM 2259 / NBRC 100086 / M2)</name>
    <name type="common">Myxococcus coralloides</name>
    <dbReference type="NCBI Taxonomy" id="1144275"/>
    <lineage>
        <taxon>Bacteria</taxon>
        <taxon>Pseudomonadati</taxon>
        <taxon>Myxococcota</taxon>
        <taxon>Myxococcia</taxon>
        <taxon>Myxococcales</taxon>
        <taxon>Cystobacterineae</taxon>
        <taxon>Myxococcaceae</taxon>
        <taxon>Corallococcus</taxon>
    </lineage>
</organism>
<dbReference type="AlphaFoldDB" id="H8MKI3"/>
<dbReference type="STRING" id="1144275.COCOR_03447"/>
<keyword evidence="3" id="KW-1185">Reference proteome</keyword>
<keyword evidence="1" id="KW-0732">Signal</keyword>
<feature type="chain" id="PRO_5003614973" description="Lipoprotein" evidence="1">
    <location>
        <begin position="23"/>
        <end position="110"/>
    </location>
</feature>
<dbReference type="RefSeq" id="WP_014396261.1">
    <property type="nucleotide sequence ID" value="NC_017030.1"/>
</dbReference>
<reference evidence="3" key="2">
    <citation type="submission" date="2012-03" db="EMBL/GenBank/DDBJ databases">
        <title>Genome sequence of the fruiting myxobacterium Corallococcus coralloides DSM 2259.</title>
        <authorList>
            <person name="Huntley S."/>
            <person name="Zhang Y."/>
            <person name="Treuner-Lange A."/>
            <person name="Sensen C.W."/>
            <person name="Sogaard-Andersen L."/>
        </authorList>
    </citation>
    <scope>NUCLEOTIDE SEQUENCE [LARGE SCALE GENOMIC DNA]</scope>
    <source>
        <strain evidence="3">ATCC 25202 / DSM 2259 / NBRC 100086 / M2</strain>
    </source>
</reference>
<dbReference type="InParanoid" id="H8MKI3"/>
<dbReference type="PROSITE" id="PS51257">
    <property type="entry name" value="PROKAR_LIPOPROTEIN"/>
    <property type="match status" value="1"/>
</dbReference>
<dbReference type="OrthoDB" id="5514530at2"/>
<reference evidence="2 3" key="1">
    <citation type="journal article" date="2012" name="J. Bacteriol.">
        <title>Complete Genome Sequence of the Fruiting Myxobacterium Corallococcus coralloides DSM 2259.</title>
        <authorList>
            <person name="Huntley S."/>
            <person name="Zhang Y."/>
            <person name="Treuner-Lange A."/>
            <person name="Kneip S."/>
            <person name="Sensen C.W."/>
            <person name="Sogaard-Andersen L."/>
        </authorList>
    </citation>
    <scope>NUCLEOTIDE SEQUENCE [LARGE SCALE GENOMIC DNA]</scope>
    <source>
        <strain evidence="3">ATCC 25202 / DSM 2259 / NBRC 100086 / M2</strain>
    </source>
</reference>
<evidence type="ECO:0000313" key="3">
    <source>
        <dbReference type="Proteomes" id="UP000007587"/>
    </source>
</evidence>
<gene>
    <name evidence="2" type="ordered locus">COCOR_03447</name>
</gene>
<evidence type="ECO:0000313" key="2">
    <source>
        <dbReference type="EMBL" id="AFE05241.1"/>
    </source>
</evidence>
<proteinExistence type="predicted"/>